<dbReference type="GO" id="GO:0004519">
    <property type="term" value="F:endonuclease activity"/>
    <property type="evidence" value="ECO:0007669"/>
    <property type="project" value="UniProtKB-KW"/>
</dbReference>
<dbReference type="CDD" id="cd00085">
    <property type="entry name" value="HNHc"/>
    <property type="match status" value="1"/>
</dbReference>
<reference evidence="2 3" key="1">
    <citation type="submission" date="2016-09" db="EMBL/GenBank/DDBJ databases">
        <title>Genome sequence of Eubacterium angustum.</title>
        <authorList>
            <person name="Poehlein A."/>
            <person name="Daniel R."/>
        </authorList>
    </citation>
    <scope>NUCLEOTIDE SEQUENCE [LARGE SCALE GENOMIC DNA]</scope>
    <source>
        <strain evidence="2 3">DSM 1989</strain>
    </source>
</reference>
<dbReference type="InterPro" id="IPR003615">
    <property type="entry name" value="HNH_nuc"/>
</dbReference>
<organism evidence="2 3">
    <name type="scientific">Andreesenia angusta</name>
    <dbReference type="NCBI Taxonomy" id="39480"/>
    <lineage>
        <taxon>Bacteria</taxon>
        <taxon>Bacillati</taxon>
        <taxon>Bacillota</taxon>
        <taxon>Tissierellia</taxon>
        <taxon>Tissierellales</taxon>
        <taxon>Gottschalkiaceae</taxon>
        <taxon>Andreesenia</taxon>
    </lineage>
</organism>
<dbReference type="Proteomes" id="UP000180254">
    <property type="component" value="Unassembled WGS sequence"/>
</dbReference>
<proteinExistence type="predicted"/>
<sequence length="372" mass="43873">MNRLQNLIDSLVKLDNKPNLDMFKYVLSQTQNFDEVKCTIPLFEKIGFNFKRVAVFECLMNMTEVLEDSYYILSLMHKFNVKPSSKAYSRIYLQLIRSADSSSKLETLICELEYKNITIPPSAYLDLILKQDSYTKAKKIFEEKKDSFQPPKTDLYYTILLKASEANNIEDIEEIRNEMDSLSIDFDMEYYTAFYNEIFIDKLGRRDFVKYYKNLLTVYGHNLIKPTGYKEADLSNTFYEYPNKNPTPAIKEEKTVYLFKRNNVLADDLKRRYDNTCQICGERLSLRHNKSYSEVHHIQPLSLDGPDIPENMIVLCPNHHKLFDRGSITINIYDNKVKHVELENKVNEMTLDLKHNIDEKYIVYHDSYIFGK</sequence>
<name>A0A1S1V4L4_9FIRM</name>
<keyword evidence="2" id="KW-0540">Nuclease</keyword>
<dbReference type="SMART" id="SM00507">
    <property type="entry name" value="HNHc"/>
    <property type="match status" value="1"/>
</dbReference>
<dbReference type="Gene3D" id="1.10.30.50">
    <property type="match status" value="1"/>
</dbReference>
<evidence type="ECO:0000313" key="2">
    <source>
        <dbReference type="EMBL" id="OHW61365.1"/>
    </source>
</evidence>
<dbReference type="OrthoDB" id="5678128at2"/>
<protein>
    <submittedName>
        <fullName evidence="2">HNH endonuclease</fullName>
    </submittedName>
</protein>
<comment type="caution">
    <text evidence="2">The sequence shown here is derived from an EMBL/GenBank/DDBJ whole genome shotgun (WGS) entry which is preliminary data.</text>
</comment>
<keyword evidence="2" id="KW-0378">Hydrolase</keyword>
<keyword evidence="2" id="KW-0255">Endonuclease</keyword>
<dbReference type="EMBL" id="MKIE01000014">
    <property type="protein sequence ID" value="OHW61365.1"/>
    <property type="molecule type" value="Genomic_DNA"/>
</dbReference>
<dbReference type="Pfam" id="PF13391">
    <property type="entry name" value="HNH_2"/>
    <property type="match status" value="1"/>
</dbReference>
<gene>
    <name evidence="2" type="ORF">EUAN_22150</name>
</gene>
<evidence type="ECO:0000313" key="3">
    <source>
        <dbReference type="Proteomes" id="UP000180254"/>
    </source>
</evidence>
<keyword evidence="3" id="KW-1185">Reference proteome</keyword>
<dbReference type="AlphaFoldDB" id="A0A1S1V4L4"/>
<dbReference type="RefSeq" id="WP_071064450.1">
    <property type="nucleotide sequence ID" value="NZ_MKIE01000014.1"/>
</dbReference>
<feature type="domain" description="HNH nuclease" evidence="1">
    <location>
        <begin position="265"/>
        <end position="321"/>
    </location>
</feature>
<accession>A0A1S1V4L4</accession>
<evidence type="ECO:0000259" key="1">
    <source>
        <dbReference type="SMART" id="SM00507"/>
    </source>
</evidence>